<evidence type="ECO:0000256" key="3">
    <source>
        <dbReference type="ARBA" id="ARBA00022691"/>
    </source>
</evidence>
<dbReference type="PANTHER" id="PTHR10509:SF14">
    <property type="entry name" value="CAFFEOYL-COA O-METHYLTRANSFERASE 3-RELATED"/>
    <property type="match status" value="1"/>
</dbReference>
<evidence type="ECO:0000313" key="5">
    <source>
        <dbReference type="EMBL" id="WJW66628.1"/>
    </source>
</evidence>
<dbReference type="Pfam" id="PF01596">
    <property type="entry name" value="Methyltransf_3"/>
    <property type="match status" value="1"/>
</dbReference>
<keyword evidence="3" id="KW-0949">S-adenosyl-L-methionine</keyword>
<dbReference type="RefSeq" id="WP_341468521.1">
    <property type="nucleotide sequence ID" value="NZ_CP128399.1"/>
</dbReference>
<keyword evidence="2" id="KW-0808">Transferase</keyword>
<dbReference type="InterPro" id="IPR050362">
    <property type="entry name" value="Cation-dep_OMT"/>
</dbReference>
<proteinExistence type="predicted"/>
<dbReference type="AlphaFoldDB" id="A0A8T7LV41"/>
<accession>A0A8T7LV41</accession>
<dbReference type="EMBL" id="JACATZ010000001">
    <property type="protein sequence ID" value="NWJ44743.1"/>
    <property type="molecule type" value="Genomic_DNA"/>
</dbReference>
<evidence type="ECO:0000313" key="6">
    <source>
        <dbReference type="Proteomes" id="UP000521676"/>
    </source>
</evidence>
<dbReference type="InterPro" id="IPR002935">
    <property type="entry name" value="SAM_O-MeTrfase"/>
</dbReference>
<dbReference type="SUPFAM" id="SSF53335">
    <property type="entry name" value="S-adenosyl-L-methionine-dependent methyltransferases"/>
    <property type="match status" value="1"/>
</dbReference>
<dbReference type="Proteomes" id="UP000521676">
    <property type="component" value="Unassembled WGS sequence"/>
</dbReference>
<keyword evidence="7" id="KW-1185">Reference proteome</keyword>
<dbReference type="PANTHER" id="PTHR10509">
    <property type="entry name" value="O-METHYLTRANSFERASE-RELATED"/>
    <property type="match status" value="1"/>
</dbReference>
<reference evidence="5" key="2">
    <citation type="journal article" date="2024" name="Nature">
        <title>Anoxygenic phototroph of the Chloroflexota uses a type I reaction centre.</title>
        <authorList>
            <person name="Tsuji J.M."/>
            <person name="Shaw N.A."/>
            <person name="Nagashima S."/>
            <person name="Venkiteswaran J.J."/>
            <person name="Schiff S.L."/>
            <person name="Watanabe T."/>
            <person name="Fukui M."/>
            <person name="Hanada S."/>
            <person name="Tank M."/>
            <person name="Neufeld J.D."/>
        </authorList>
    </citation>
    <scope>NUCLEOTIDE SEQUENCE</scope>
    <source>
        <strain evidence="5">L227-S17</strain>
    </source>
</reference>
<dbReference type="GO" id="GO:0032259">
    <property type="term" value="P:methylation"/>
    <property type="evidence" value="ECO:0007669"/>
    <property type="project" value="UniProtKB-KW"/>
</dbReference>
<dbReference type="Gene3D" id="3.40.50.150">
    <property type="entry name" value="Vaccinia Virus protein VP39"/>
    <property type="match status" value="1"/>
</dbReference>
<evidence type="ECO:0000313" key="4">
    <source>
        <dbReference type="EMBL" id="NWJ44743.1"/>
    </source>
</evidence>
<dbReference type="GO" id="GO:0008171">
    <property type="term" value="F:O-methyltransferase activity"/>
    <property type="evidence" value="ECO:0007669"/>
    <property type="project" value="InterPro"/>
</dbReference>
<evidence type="ECO:0000256" key="1">
    <source>
        <dbReference type="ARBA" id="ARBA00022603"/>
    </source>
</evidence>
<dbReference type="GO" id="GO:0008757">
    <property type="term" value="F:S-adenosylmethionine-dependent methyltransferase activity"/>
    <property type="evidence" value="ECO:0007669"/>
    <property type="project" value="TreeGrafter"/>
</dbReference>
<reference evidence="4 6" key="1">
    <citation type="submission" date="2020-06" db="EMBL/GenBank/DDBJ databases">
        <title>Anoxygenic phototrophic Chloroflexota member uses a Type I reaction center.</title>
        <authorList>
            <person name="Tsuji J.M."/>
            <person name="Shaw N.A."/>
            <person name="Nagashima S."/>
            <person name="Venkiteswaran J."/>
            <person name="Schiff S.L."/>
            <person name="Hanada S."/>
            <person name="Tank M."/>
            <person name="Neufeld J.D."/>
        </authorList>
    </citation>
    <scope>NUCLEOTIDE SEQUENCE [LARGE SCALE GENOMIC DNA]</scope>
    <source>
        <strain evidence="4">L227-S17</strain>
    </source>
</reference>
<dbReference type="Proteomes" id="UP001431572">
    <property type="component" value="Chromosome 1"/>
</dbReference>
<dbReference type="EMBL" id="CP128399">
    <property type="protein sequence ID" value="WJW66628.1"/>
    <property type="molecule type" value="Genomic_DNA"/>
</dbReference>
<evidence type="ECO:0000256" key="2">
    <source>
        <dbReference type="ARBA" id="ARBA00022679"/>
    </source>
</evidence>
<dbReference type="PROSITE" id="PS51682">
    <property type="entry name" value="SAM_OMT_I"/>
    <property type="match status" value="1"/>
</dbReference>
<protein>
    <submittedName>
        <fullName evidence="4">O-methyltransferase</fullName>
    </submittedName>
</protein>
<name>A0A8T7LV41_9CHLR</name>
<organism evidence="4 6">
    <name type="scientific">Candidatus Chlorohelix allophototropha</name>
    <dbReference type="NCBI Taxonomy" id="3003348"/>
    <lineage>
        <taxon>Bacteria</taxon>
        <taxon>Bacillati</taxon>
        <taxon>Chloroflexota</taxon>
        <taxon>Chloroflexia</taxon>
        <taxon>Candidatus Chloroheliales</taxon>
        <taxon>Candidatus Chloroheliaceae</taxon>
        <taxon>Candidatus Chlorohelix</taxon>
    </lineage>
</organism>
<evidence type="ECO:0000313" key="7">
    <source>
        <dbReference type="Proteomes" id="UP001431572"/>
    </source>
</evidence>
<keyword evidence="1" id="KW-0489">Methyltransferase</keyword>
<gene>
    <name evidence="4" type="ORF">HXX08_02585</name>
    <name evidence="5" type="ORF">OZ401_002437</name>
</gene>
<sequence length="224" mass="24067">MVDSLSGGIGRQVDTYIQNLFNPSDPVLENALAELENAGLPPINVSPNEGKLLYLLASISGARTMVEIGTLAGYSSIWLARALPPEGKLITLEIDPKHAAVARHNFEVAGLSAKIELRLGSALESLKAMQEAGEGPFDLFFIDANKGGYEAYLDLALQLSHPGTLILADNVVRNGEVIHSNPANGTSQAIRRFNYKLANTPNLESIILPIIRDKLDGISISIVR</sequence>
<dbReference type="InterPro" id="IPR029063">
    <property type="entry name" value="SAM-dependent_MTases_sf"/>
</dbReference>